<proteinExistence type="predicted"/>
<protein>
    <submittedName>
        <fullName evidence="2">Uncharacterized protein</fullName>
    </submittedName>
</protein>
<accession>A0A914RX53</accession>
<dbReference type="WBParaSite" id="PEQ_0001077701-mRNA-1">
    <property type="protein sequence ID" value="PEQ_0001077701-mRNA-1"/>
    <property type="gene ID" value="PEQ_0001077701"/>
</dbReference>
<name>A0A914RX53_PAREQ</name>
<organism evidence="1 2">
    <name type="scientific">Parascaris equorum</name>
    <name type="common">Equine roundworm</name>
    <dbReference type="NCBI Taxonomy" id="6256"/>
    <lineage>
        <taxon>Eukaryota</taxon>
        <taxon>Metazoa</taxon>
        <taxon>Ecdysozoa</taxon>
        <taxon>Nematoda</taxon>
        <taxon>Chromadorea</taxon>
        <taxon>Rhabditida</taxon>
        <taxon>Spirurina</taxon>
        <taxon>Ascaridomorpha</taxon>
        <taxon>Ascaridoidea</taxon>
        <taxon>Ascarididae</taxon>
        <taxon>Parascaris</taxon>
    </lineage>
</organism>
<keyword evidence="1" id="KW-1185">Reference proteome</keyword>
<sequence length="48" mass="5620">MFRAFRELFGPKTDPLCSIAINKKCSLTICWENKNGQLYSRAKKREEP</sequence>
<dbReference type="AlphaFoldDB" id="A0A914RX53"/>
<evidence type="ECO:0000313" key="2">
    <source>
        <dbReference type="WBParaSite" id="PEQ_0001077701-mRNA-1"/>
    </source>
</evidence>
<dbReference type="Proteomes" id="UP000887564">
    <property type="component" value="Unplaced"/>
</dbReference>
<reference evidence="2" key="1">
    <citation type="submission" date="2022-11" db="UniProtKB">
        <authorList>
            <consortium name="WormBaseParasite"/>
        </authorList>
    </citation>
    <scope>IDENTIFICATION</scope>
</reference>
<evidence type="ECO:0000313" key="1">
    <source>
        <dbReference type="Proteomes" id="UP000887564"/>
    </source>
</evidence>